<organism evidence="1 2">
    <name type="scientific">Gracilibacillus ureilyticus</name>
    <dbReference type="NCBI Taxonomy" id="531814"/>
    <lineage>
        <taxon>Bacteria</taxon>
        <taxon>Bacillati</taxon>
        <taxon>Bacillota</taxon>
        <taxon>Bacilli</taxon>
        <taxon>Bacillales</taxon>
        <taxon>Bacillaceae</taxon>
        <taxon>Gracilibacillus</taxon>
    </lineage>
</organism>
<keyword evidence="1" id="KW-0255">Endonuclease</keyword>
<dbReference type="GO" id="GO:0004386">
    <property type="term" value="F:helicase activity"/>
    <property type="evidence" value="ECO:0007669"/>
    <property type="project" value="UniProtKB-KW"/>
</dbReference>
<keyword evidence="1" id="KW-0378">Hydrolase</keyword>
<sequence>MVDLLTYERTKTSFAKSYMSNYQKLPSLLLTNSYRTAAEHFQVINQQTTSVLVPYGEGEEIITQLNSENSISELSQLMKRAQQHSVNIYDHEKNTLIQNGAIISYFDGSILSVTPNAYDEEYGLNIQSDSEMGLLQY</sequence>
<dbReference type="GO" id="GO:0004519">
    <property type="term" value="F:endonuclease activity"/>
    <property type="evidence" value="ECO:0007669"/>
    <property type="project" value="UniProtKB-KW"/>
</dbReference>
<dbReference type="AlphaFoldDB" id="A0A1H9W060"/>
<proteinExistence type="predicted"/>
<keyword evidence="1" id="KW-0547">Nucleotide-binding</keyword>
<name>A0A1H9W060_9BACI</name>
<reference evidence="1 2" key="1">
    <citation type="submission" date="2016-10" db="EMBL/GenBank/DDBJ databases">
        <authorList>
            <person name="de Groot N.N."/>
        </authorList>
    </citation>
    <scope>NUCLEOTIDE SEQUENCE [LARGE SCALE GENOMIC DNA]</scope>
    <source>
        <strain evidence="1 2">CGMCC 1.7727</strain>
    </source>
</reference>
<evidence type="ECO:0000313" key="2">
    <source>
        <dbReference type="Proteomes" id="UP000199687"/>
    </source>
</evidence>
<dbReference type="EMBL" id="FOGL01000031">
    <property type="protein sequence ID" value="SES27272.1"/>
    <property type="molecule type" value="Genomic_DNA"/>
</dbReference>
<keyword evidence="2" id="KW-1185">Reference proteome</keyword>
<accession>A0A1H9W060</accession>
<keyword evidence="1" id="KW-0540">Nuclease</keyword>
<dbReference type="STRING" id="531814.SAMN04487944_13112"/>
<protein>
    <submittedName>
        <fullName evidence="1">CRISPR-associated endonuclease/helicase Cas3</fullName>
    </submittedName>
</protein>
<evidence type="ECO:0000313" key="1">
    <source>
        <dbReference type="EMBL" id="SES27272.1"/>
    </source>
</evidence>
<keyword evidence="1" id="KW-0067">ATP-binding</keyword>
<dbReference type="RefSeq" id="WP_342707284.1">
    <property type="nucleotide sequence ID" value="NZ_FOGL01000031.1"/>
</dbReference>
<keyword evidence="1" id="KW-0347">Helicase</keyword>
<gene>
    <name evidence="1" type="ORF">SAMN04487944_13112</name>
</gene>
<dbReference type="Proteomes" id="UP000199687">
    <property type="component" value="Unassembled WGS sequence"/>
</dbReference>